<dbReference type="Pfam" id="PF00849">
    <property type="entry name" value="PseudoU_synth_2"/>
    <property type="match status" value="1"/>
</dbReference>
<sequence length="238" mass="26201">MRDSANFAIIDLPESAALAPLEVLYEDNHLIAIMKPPGLSTMGVREGEESAVTLVKAYLKQKYDKPGNVYLGVVSRLDSMVTGVLLFAKTSKAAKRLNEQFRERTTEKTYQAIVSGSGVVETGKLTDWIRKDEKNHRMIASRHQTAGGQKGELLVESVEEVPTGYHLTIKLLTGRKHQIRVQLASRRVPILGDRKYGSSAPFPAGIALHAAELVIGHPVSKEKLTITAPIPAIWHNFL</sequence>
<dbReference type="EMBL" id="PUIA01000069">
    <property type="protein sequence ID" value="PQO25847.1"/>
    <property type="molecule type" value="Genomic_DNA"/>
</dbReference>
<evidence type="ECO:0000256" key="1">
    <source>
        <dbReference type="ARBA" id="ARBA00010876"/>
    </source>
</evidence>
<accession>A0A2S8F159</accession>
<gene>
    <name evidence="3" type="ORF">C5Y96_20540</name>
</gene>
<comment type="similarity">
    <text evidence="1">Belongs to the pseudouridine synthase RluA family.</text>
</comment>
<dbReference type="Gene3D" id="3.30.2350.10">
    <property type="entry name" value="Pseudouridine synthase"/>
    <property type="match status" value="1"/>
</dbReference>
<dbReference type="GO" id="GO:0003723">
    <property type="term" value="F:RNA binding"/>
    <property type="evidence" value="ECO:0007669"/>
    <property type="project" value="InterPro"/>
</dbReference>
<organism evidence="3 4">
    <name type="scientific">Blastopirellula marina</name>
    <dbReference type="NCBI Taxonomy" id="124"/>
    <lineage>
        <taxon>Bacteria</taxon>
        <taxon>Pseudomonadati</taxon>
        <taxon>Planctomycetota</taxon>
        <taxon>Planctomycetia</taxon>
        <taxon>Pirellulales</taxon>
        <taxon>Pirellulaceae</taxon>
        <taxon>Blastopirellula</taxon>
    </lineage>
</organism>
<dbReference type="GO" id="GO:0140098">
    <property type="term" value="F:catalytic activity, acting on RNA"/>
    <property type="evidence" value="ECO:0007669"/>
    <property type="project" value="UniProtKB-ARBA"/>
</dbReference>
<name>A0A2S8F159_9BACT</name>
<dbReference type="PANTHER" id="PTHR21600">
    <property type="entry name" value="MITOCHONDRIAL RNA PSEUDOURIDINE SYNTHASE"/>
    <property type="match status" value="1"/>
</dbReference>
<evidence type="ECO:0000259" key="2">
    <source>
        <dbReference type="Pfam" id="PF00849"/>
    </source>
</evidence>
<dbReference type="Proteomes" id="UP000240009">
    <property type="component" value="Unassembled WGS sequence"/>
</dbReference>
<dbReference type="GO" id="GO:0009982">
    <property type="term" value="F:pseudouridine synthase activity"/>
    <property type="evidence" value="ECO:0007669"/>
    <property type="project" value="InterPro"/>
</dbReference>
<reference evidence="3 4" key="1">
    <citation type="submission" date="2018-02" db="EMBL/GenBank/DDBJ databases">
        <title>Comparative genomes isolates from brazilian mangrove.</title>
        <authorList>
            <person name="Araujo J.E."/>
            <person name="Taketani R.G."/>
            <person name="Silva M.C.P."/>
            <person name="Loureco M.V."/>
            <person name="Andreote F.D."/>
        </authorList>
    </citation>
    <scope>NUCLEOTIDE SEQUENCE [LARGE SCALE GENOMIC DNA]</scope>
    <source>
        <strain evidence="3 4">HEX-2 MGV</strain>
    </source>
</reference>
<comment type="caution">
    <text evidence="3">The sequence shown here is derived from an EMBL/GenBank/DDBJ whole genome shotgun (WGS) entry which is preliminary data.</text>
</comment>
<evidence type="ECO:0000313" key="4">
    <source>
        <dbReference type="Proteomes" id="UP000240009"/>
    </source>
</evidence>
<dbReference type="RefSeq" id="WP_105357271.1">
    <property type="nucleotide sequence ID" value="NZ_PUIA01000069.1"/>
</dbReference>
<proteinExistence type="inferred from homology"/>
<dbReference type="GO" id="GO:0000455">
    <property type="term" value="P:enzyme-directed rRNA pseudouridine synthesis"/>
    <property type="evidence" value="ECO:0007669"/>
    <property type="project" value="TreeGrafter"/>
</dbReference>
<feature type="domain" description="Pseudouridine synthase RsuA/RluA-like" evidence="2">
    <location>
        <begin position="29"/>
        <end position="185"/>
    </location>
</feature>
<dbReference type="OrthoDB" id="9784108at2"/>
<dbReference type="CDD" id="cd02869">
    <property type="entry name" value="PseudoU_synth_RluA_like"/>
    <property type="match status" value="1"/>
</dbReference>
<protein>
    <submittedName>
        <fullName evidence="3">RluA family pseudouridine synthase</fullName>
    </submittedName>
</protein>
<dbReference type="AlphaFoldDB" id="A0A2S8F159"/>
<dbReference type="InterPro" id="IPR020103">
    <property type="entry name" value="PsdUridine_synth_cat_dom_sf"/>
</dbReference>
<dbReference type="PANTHER" id="PTHR21600:SF44">
    <property type="entry name" value="RIBOSOMAL LARGE SUBUNIT PSEUDOURIDINE SYNTHASE D"/>
    <property type="match status" value="1"/>
</dbReference>
<dbReference type="InterPro" id="IPR006145">
    <property type="entry name" value="PsdUridine_synth_RsuA/RluA"/>
</dbReference>
<dbReference type="SUPFAM" id="SSF55120">
    <property type="entry name" value="Pseudouridine synthase"/>
    <property type="match status" value="1"/>
</dbReference>
<evidence type="ECO:0000313" key="3">
    <source>
        <dbReference type="EMBL" id="PQO25847.1"/>
    </source>
</evidence>
<dbReference type="InterPro" id="IPR050188">
    <property type="entry name" value="RluA_PseudoU_synthase"/>
</dbReference>